<dbReference type="OrthoDB" id="510582at2759"/>
<dbReference type="Pfam" id="PF03669">
    <property type="entry name" value="ASTER"/>
    <property type="match status" value="1"/>
</dbReference>
<dbReference type="STRING" id="307507.A0A2V0PML1"/>
<dbReference type="EMBL" id="BDRX01000130">
    <property type="protein sequence ID" value="GBF98607.1"/>
    <property type="molecule type" value="Genomic_DNA"/>
</dbReference>
<evidence type="ECO:0000256" key="1">
    <source>
        <dbReference type="ARBA" id="ARBA00004370"/>
    </source>
</evidence>
<dbReference type="PANTHER" id="PTHR13193:SF0">
    <property type="entry name" value="PAT COMPLEX SUBUNIT ASTERIX"/>
    <property type="match status" value="1"/>
</dbReference>
<dbReference type="Proteomes" id="UP000247498">
    <property type="component" value="Unassembled WGS sequence"/>
</dbReference>
<keyword evidence="8" id="KW-1185">Reference proteome</keyword>
<evidence type="ECO:0000256" key="2">
    <source>
        <dbReference type="ARBA" id="ARBA00009066"/>
    </source>
</evidence>
<evidence type="ECO:0000313" key="7">
    <source>
        <dbReference type="EMBL" id="GBF98607.1"/>
    </source>
</evidence>
<name>A0A2V0PML1_9CHLO</name>
<evidence type="ECO:0000256" key="5">
    <source>
        <dbReference type="ARBA" id="ARBA00023136"/>
    </source>
</evidence>
<keyword evidence="4" id="KW-1133">Transmembrane helix</keyword>
<gene>
    <name evidence="7" type="ORF">Rsub_10796</name>
</gene>
<comment type="caution">
    <text evidence="7">The sequence shown here is derived from an EMBL/GenBank/DDBJ whole genome shotgun (WGS) entry which is preliminary data.</text>
</comment>
<evidence type="ECO:0000313" key="8">
    <source>
        <dbReference type="Proteomes" id="UP000247498"/>
    </source>
</evidence>
<dbReference type="AlphaFoldDB" id="A0A2V0PML1"/>
<dbReference type="GO" id="GO:0044183">
    <property type="term" value="F:protein folding chaperone"/>
    <property type="evidence" value="ECO:0007669"/>
    <property type="project" value="InterPro"/>
</dbReference>
<comment type="similarity">
    <text evidence="2">Belongs to the Asterix family.</text>
</comment>
<dbReference type="GO" id="GO:0005789">
    <property type="term" value="C:endoplasmic reticulum membrane"/>
    <property type="evidence" value="ECO:0007669"/>
    <property type="project" value="InterPro"/>
</dbReference>
<keyword evidence="5" id="KW-0472">Membrane</keyword>
<evidence type="ECO:0000256" key="4">
    <source>
        <dbReference type="ARBA" id="ARBA00022989"/>
    </source>
</evidence>
<reference evidence="7 8" key="1">
    <citation type="journal article" date="2018" name="Sci. Rep.">
        <title>Raphidocelis subcapitata (=Pseudokirchneriella subcapitata) provides an insight into genome evolution and environmental adaptations in the Sphaeropleales.</title>
        <authorList>
            <person name="Suzuki S."/>
            <person name="Yamaguchi H."/>
            <person name="Nakajima N."/>
            <person name="Kawachi M."/>
        </authorList>
    </citation>
    <scope>NUCLEOTIDE SEQUENCE [LARGE SCALE GENOMIC DNA]</scope>
    <source>
        <strain evidence="7 8">NIES-35</strain>
    </source>
</reference>
<proteinExistence type="inferred from homology"/>
<dbReference type="InterPro" id="IPR005351">
    <property type="entry name" value="ASTER"/>
</dbReference>
<protein>
    <submittedName>
        <fullName evidence="7">Uncharacterized protein</fullName>
    </submittedName>
</protein>
<keyword evidence="3" id="KW-0812">Transmembrane</keyword>
<feature type="region of interest" description="Disordered" evidence="6">
    <location>
        <begin position="1"/>
        <end position="23"/>
    </location>
</feature>
<accession>A0A2V0PML1</accession>
<evidence type="ECO:0000256" key="6">
    <source>
        <dbReference type="SAM" id="MobiDB-lite"/>
    </source>
</evidence>
<evidence type="ECO:0000256" key="3">
    <source>
        <dbReference type="ARBA" id="ARBA00022692"/>
    </source>
</evidence>
<organism evidence="7 8">
    <name type="scientific">Raphidocelis subcapitata</name>
    <dbReference type="NCBI Taxonomy" id="307507"/>
    <lineage>
        <taxon>Eukaryota</taxon>
        <taxon>Viridiplantae</taxon>
        <taxon>Chlorophyta</taxon>
        <taxon>core chlorophytes</taxon>
        <taxon>Chlorophyceae</taxon>
        <taxon>CS clade</taxon>
        <taxon>Sphaeropleales</taxon>
        <taxon>Selenastraceae</taxon>
        <taxon>Raphidocelis</taxon>
    </lineage>
</organism>
<dbReference type="GO" id="GO:0045048">
    <property type="term" value="P:protein insertion into ER membrane"/>
    <property type="evidence" value="ECO:0007669"/>
    <property type="project" value="InterPro"/>
</dbReference>
<comment type="subcellular location">
    <subcellularLocation>
        <location evidence="1">Membrane</location>
    </subcellularLocation>
</comment>
<sequence>MSGKVTPSSGDPRRPDDARRFPRTAAGLDESGLDNYFLFSMMVALAGFALKNKMIAWCAVFVCAAGFANLSRGSALQHVTSSIAFSVMGLVASYIHEGPTGLAALFPAPKAAAAGA</sequence>
<dbReference type="InParanoid" id="A0A2V0PML1"/>
<dbReference type="FunCoup" id="A0A2V0PML1">
    <property type="interactions" value="1552"/>
</dbReference>
<feature type="compositionally biased region" description="Basic and acidic residues" evidence="6">
    <location>
        <begin position="11"/>
        <end position="20"/>
    </location>
</feature>
<dbReference type="PANTHER" id="PTHR13193">
    <property type="entry name" value="CGI-140"/>
    <property type="match status" value="1"/>
</dbReference>